<name>A0AAV5S1T1_MAUHU</name>
<keyword evidence="4" id="KW-0337">GPI-anchor biosynthesis</keyword>
<evidence type="ECO:0000256" key="2">
    <source>
        <dbReference type="ARBA" id="ARBA00004687"/>
    </source>
</evidence>
<gene>
    <name evidence="9" type="ORF">DAKH74_041190</name>
</gene>
<feature type="transmembrane region" description="Helical" evidence="8">
    <location>
        <begin position="138"/>
        <end position="159"/>
    </location>
</feature>
<dbReference type="GO" id="GO:0016757">
    <property type="term" value="F:glycosyltransferase activity"/>
    <property type="evidence" value="ECO:0007669"/>
    <property type="project" value="UniProtKB-KW"/>
</dbReference>
<evidence type="ECO:0000256" key="1">
    <source>
        <dbReference type="ARBA" id="ARBA00004141"/>
    </source>
</evidence>
<dbReference type="Proteomes" id="UP001377567">
    <property type="component" value="Unassembled WGS sequence"/>
</dbReference>
<keyword evidence="9" id="KW-0328">Glycosyltransferase</keyword>
<evidence type="ECO:0000256" key="5">
    <source>
        <dbReference type="ARBA" id="ARBA00022692"/>
    </source>
</evidence>
<protein>
    <submittedName>
        <fullName evidence="9">Phosphatidylinositol N-acetylglucosaminyltransferase</fullName>
    </submittedName>
</protein>
<evidence type="ECO:0000256" key="3">
    <source>
        <dbReference type="ARBA" id="ARBA00008321"/>
    </source>
</evidence>
<keyword evidence="6 8" id="KW-1133">Transmembrane helix</keyword>
<feature type="transmembrane region" description="Helical" evidence="8">
    <location>
        <begin position="81"/>
        <end position="97"/>
    </location>
</feature>
<organism evidence="9 10">
    <name type="scientific">Maudiozyma humilis</name>
    <name type="common">Sour dough yeast</name>
    <name type="synonym">Kazachstania humilis</name>
    <dbReference type="NCBI Taxonomy" id="51915"/>
    <lineage>
        <taxon>Eukaryota</taxon>
        <taxon>Fungi</taxon>
        <taxon>Dikarya</taxon>
        <taxon>Ascomycota</taxon>
        <taxon>Saccharomycotina</taxon>
        <taxon>Saccharomycetes</taxon>
        <taxon>Saccharomycetales</taxon>
        <taxon>Saccharomycetaceae</taxon>
        <taxon>Maudiozyma</taxon>
    </lineage>
</organism>
<dbReference type="EMBL" id="BTGD01000013">
    <property type="protein sequence ID" value="GMM57503.1"/>
    <property type="molecule type" value="Genomic_DNA"/>
</dbReference>
<keyword evidence="5 8" id="KW-0812">Transmembrane</keyword>
<feature type="transmembrane region" description="Helical" evidence="8">
    <location>
        <begin position="211"/>
        <end position="232"/>
    </location>
</feature>
<comment type="caution">
    <text evidence="9">The sequence shown here is derived from an EMBL/GenBank/DDBJ whole genome shotgun (WGS) entry which is preliminary data.</text>
</comment>
<dbReference type="InterPro" id="IPR009450">
    <property type="entry name" value="Plno_GlcNAc_GPI2"/>
</dbReference>
<keyword evidence="7 8" id="KW-0472">Membrane</keyword>
<feature type="transmembrane region" description="Helical" evidence="8">
    <location>
        <begin position="252"/>
        <end position="275"/>
    </location>
</feature>
<sequence>MANSEPWTRLLWIKQQYPDNYTDPKFLEFMETMKKKREGPPRIEYDYDQIRKDIMKFYNIFLNSCFIYIVFTFIYYYNYNAIHLAGLITILTMLVSTHRDKELRSLLNVKSSLIIVFMLLTLSPVLKSLSKSTASDSIWTVSFWLNILYILTCATSSLSPSLHKEDSAKQQASVFYDINDHTNNKPSNLATNLLLANVAMLASRLETTTDVFCFLLICIQVNIILPRIINISHVKVATLSSMLVYLFVGVSIGYRATIIFLTSSVSYILCMPRLFHYWQMNYRRRDYEILDLWDPRTPVVDVK</sequence>
<reference evidence="9 10" key="1">
    <citation type="journal article" date="2023" name="Elife">
        <title>Identification of key yeast species and microbe-microbe interactions impacting larval growth of Drosophila in the wild.</title>
        <authorList>
            <person name="Mure A."/>
            <person name="Sugiura Y."/>
            <person name="Maeda R."/>
            <person name="Honda K."/>
            <person name="Sakurai N."/>
            <person name="Takahashi Y."/>
            <person name="Watada M."/>
            <person name="Katoh T."/>
            <person name="Gotoh A."/>
            <person name="Gotoh Y."/>
            <person name="Taniguchi I."/>
            <person name="Nakamura K."/>
            <person name="Hayashi T."/>
            <person name="Katayama T."/>
            <person name="Uemura T."/>
            <person name="Hattori Y."/>
        </authorList>
    </citation>
    <scope>NUCLEOTIDE SEQUENCE [LARGE SCALE GENOMIC DNA]</scope>
    <source>
        <strain evidence="9 10">KH-74</strain>
    </source>
</reference>
<comment type="subcellular location">
    <subcellularLocation>
        <location evidence="1">Membrane</location>
        <topology evidence="1">Multi-pass membrane protein</topology>
    </subcellularLocation>
</comment>
<dbReference type="AlphaFoldDB" id="A0AAV5S1T1"/>
<evidence type="ECO:0000256" key="8">
    <source>
        <dbReference type="SAM" id="Phobius"/>
    </source>
</evidence>
<comment type="similarity">
    <text evidence="3">Belongs to the PIGC family.</text>
</comment>
<keyword evidence="9" id="KW-0808">Transferase</keyword>
<evidence type="ECO:0000313" key="9">
    <source>
        <dbReference type="EMBL" id="GMM57503.1"/>
    </source>
</evidence>
<comment type="pathway">
    <text evidence="2">Glycolipid biosynthesis; glycosylphosphatidylinositol-anchor biosynthesis.</text>
</comment>
<evidence type="ECO:0000256" key="4">
    <source>
        <dbReference type="ARBA" id="ARBA00022502"/>
    </source>
</evidence>
<evidence type="ECO:0000256" key="7">
    <source>
        <dbReference type="ARBA" id="ARBA00023136"/>
    </source>
</evidence>
<proteinExistence type="inferred from homology"/>
<keyword evidence="10" id="KW-1185">Reference proteome</keyword>
<feature type="transmembrane region" description="Helical" evidence="8">
    <location>
        <begin position="109"/>
        <end position="126"/>
    </location>
</feature>
<accession>A0AAV5S1T1</accession>
<evidence type="ECO:0000313" key="10">
    <source>
        <dbReference type="Proteomes" id="UP001377567"/>
    </source>
</evidence>
<dbReference type="GO" id="GO:0000506">
    <property type="term" value="C:glycosylphosphatidylinositol-N-acetylglucosaminyltransferase (GPI-GnT) complex"/>
    <property type="evidence" value="ECO:0007669"/>
    <property type="project" value="TreeGrafter"/>
</dbReference>
<dbReference type="Pfam" id="PF06432">
    <property type="entry name" value="GPI2"/>
    <property type="match status" value="1"/>
</dbReference>
<dbReference type="PANTHER" id="PTHR12982">
    <property type="entry name" value="PHOSPHATIDYLINOSITOL GLYCAN, CLASS C"/>
    <property type="match status" value="1"/>
</dbReference>
<dbReference type="GO" id="GO:0006506">
    <property type="term" value="P:GPI anchor biosynthetic process"/>
    <property type="evidence" value="ECO:0007669"/>
    <property type="project" value="UniProtKB-KW"/>
</dbReference>
<dbReference type="PANTHER" id="PTHR12982:SF0">
    <property type="entry name" value="PHOSPHATIDYLINOSITOL N-ACETYLGLUCOSAMINYLTRANSFERASE SUBUNIT C"/>
    <property type="match status" value="1"/>
</dbReference>
<dbReference type="PIRSF" id="PIRSF016104">
    <property type="entry name" value="GPI2"/>
    <property type="match status" value="1"/>
</dbReference>
<evidence type="ECO:0000256" key="6">
    <source>
        <dbReference type="ARBA" id="ARBA00022989"/>
    </source>
</evidence>
<feature type="transmembrane region" description="Helical" evidence="8">
    <location>
        <begin position="57"/>
        <end position="75"/>
    </location>
</feature>